<protein>
    <submittedName>
        <fullName evidence="1">Uncharacterized protein</fullName>
    </submittedName>
</protein>
<evidence type="ECO:0000313" key="2">
    <source>
        <dbReference type="Proteomes" id="UP000474175"/>
    </source>
</evidence>
<reference evidence="1 2" key="1">
    <citation type="submission" date="2020-02" db="EMBL/GenBank/DDBJ databases">
        <title>Draft genome sequence of two Spirosoma agri KCTC 52727 and Spirosoma terrae KCTC 52035.</title>
        <authorList>
            <person name="Rojas J."/>
            <person name="Ambika Manirajan B."/>
            <person name="Suarez C."/>
            <person name="Ratering S."/>
            <person name="Schnell S."/>
        </authorList>
    </citation>
    <scope>NUCLEOTIDE SEQUENCE [LARGE SCALE GENOMIC DNA]</scope>
    <source>
        <strain evidence="1 2">KCTC 52035</strain>
    </source>
</reference>
<keyword evidence="2" id="KW-1185">Reference proteome</keyword>
<accession>A0A6L9L463</accession>
<sequence length="96" mass="11456">METYDSNLENEYTVQFWRKRFEELKPQLNRNWHGQLAAFDPSFDSLKGANEMRSVSHKKGSLVVTQNVVNQLEKMLSKKPQRKHRNKTLLERISMY</sequence>
<comment type="caution">
    <text evidence="1">The sequence shown here is derived from an EMBL/GenBank/DDBJ whole genome shotgun (WGS) entry which is preliminary data.</text>
</comment>
<name>A0A6L9L463_9BACT</name>
<dbReference type="RefSeq" id="WP_163946838.1">
    <property type="nucleotide sequence ID" value="NZ_JAAFZH010000003.1"/>
</dbReference>
<dbReference type="EMBL" id="JAAFZH010000003">
    <property type="protein sequence ID" value="NDU95264.1"/>
    <property type="molecule type" value="Genomic_DNA"/>
</dbReference>
<dbReference type="AlphaFoldDB" id="A0A6L9L463"/>
<proteinExistence type="predicted"/>
<gene>
    <name evidence="1" type="ORF">GK108_10310</name>
</gene>
<dbReference type="Proteomes" id="UP000474175">
    <property type="component" value="Unassembled WGS sequence"/>
</dbReference>
<evidence type="ECO:0000313" key="1">
    <source>
        <dbReference type="EMBL" id="NDU95264.1"/>
    </source>
</evidence>
<organism evidence="1 2">
    <name type="scientific">Spirosoma terrae</name>
    <dbReference type="NCBI Taxonomy" id="1968276"/>
    <lineage>
        <taxon>Bacteria</taxon>
        <taxon>Pseudomonadati</taxon>
        <taxon>Bacteroidota</taxon>
        <taxon>Cytophagia</taxon>
        <taxon>Cytophagales</taxon>
        <taxon>Cytophagaceae</taxon>
        <taxon>Spirosoma</taxon>
    </lineage>
</organism>